<dbReference type="Pfam" id="PF13365">
    <property type="entry name" value="Trypsin_2"/>
    <property type="match status" value="1"/>
</dbReference>
<protein>
    <submittedName>
        <fullName evidence="4">Putative serine protease PepD</fullName>
    </submittedName>
</protein>
<organism evidence="4 5">
    <name type="scientific">Knoellia remsis</name>
    <dbReference type="NCBI Taxonomy" id="407159"/>
    <lineage>
        <taxon>Bacteria</taxon>
        <taxon>Bacillati</taxon>
        <taxon>Actinomycetota</taxon>
        <taxon>Actinomycetes</taxon>
        <taxon>Micrococcales</taxon>
        <taxon>Intrasporangiaceae</taxon>
        <taxon>Knoellia</taxon>
    </lineage>
</organism>
<feature type="compositionally biased region" description="Low complexity" evidence="3">
    <location>
        <begin position="111"/>
        <end position="130"/>
    </location>
</feature>
<dbReference type="GO" id="GO:0006508">
    <property type="term" value="P:proteolysis"/>
    <property type="evidence" value="ECO:0007669"/>
    <property type="project" value="UniProtKB-KW"/>
</dbReference>
<dbReference type="EMBL" id="PVTI01000025">
    <property type="protein sequence ID" value="PRY54102.1"/>
    <property type="molecule type" value="Genomic_DNA"/>
</dbReference>
<evidence type="ECO:0000313" key="4">
    <source>
        <dbReference type="EMBL" id="PRY54102.1"/>
    </source>
</evidence>
<dbReference type="SUPFAM" id="SSF50494">
    <property type="entry name" value="Trypsin-like serine proteases"/>
    <property type="match status" value="1"/>
</dbReference>
<dbReference type="OrthoDB" id="9758917at2"/>
<dbReference type="PRINTS" id="PR00834">
    <property type="entry name" value="PROTEASES2C"/>
</dbReference>
<evidence type="ECO:0000256" key="2">
    <source>
        <dbReference type="ARBA" id="ARBA00022801"/>
    </source>
</evidence>
<feature type="region of interest" description="Disordered" evidence="3">
    <location>
        <begin position="1"/>
        <end position="77"/>
    </location>
</feature>
<sequence length="323" mass="31980">MTTPSRGPSWWRGLGKPAGPEFIGHPSPPPSAPAAPPPLPQVAPPDEAAPPTPGPAGASPVPPGRVRADEPGTRRRAAGIPTVLLTALLAGGLAGAGTAWVLDDDPVATDAGPQIPQAPPRGGAAPAGTQEAAAEAILPSVVQIRAGRSTGSGFVLDDRGHVMTNHHVIDGASSVRLQLSTGRVVSATVVGSDQGNDIAVLRADPATLTAAEIGTSRDVRIGQPVIAVGSPLGLSGTVTSGIVSAVDREAQLGGQGARTVIQTDASINPGNSGGPLVNLDGQVVGVNTAIATVDGRSSGNIGIGFAVPIDRAVEVAEDLIANN</sequence>
<evidence type="ECO:0000256" key="1">
    <source>
        <dbReference type="ARBA" id="ARBA00022670"/>
    </source>
</evidence>
<dbReference type="AlphaFoldDB" id="A0A2T0U8A8"/>
<keyword evidence="5" id="KW-1185">Reference proteome</keyword>
<name>A0A2T0U8A8_9MICO</name>
<dbReference type="RefSeq" id="WP_106298508.1">
    <property type="nucleotide sequence ID" value="NZ_PVTI01000025.1"/>
</dbReference>
<feature type="compositionally biased region" description="Pro residues" evidence="3">
    <location>
        <begin position="26"/>
        <end position="54"/>
    </location>
</feature>
<dbReference type="Proteomes" id="UP000237822">
    <property type="component" value="Unassembled WGS sequence"/>
</dbReference>
<dbReference type="Gene3D" id="2.40.10.120">
    <property type="match status" value="1"/>
</dbReference>
<feature type="region of interest" description="Disordered" evidence="3">
    <location>
        <begin position="107"/>
        <end position="130"/>
    </location>
</feature>
<gene>
    <name evidence="4" type="ORF">BCF74_12511</name>
</gene>
<dbReference type="PANTHER" id="PTHR43343">
    <property type="entry name" value="PEPTIDASE S12"/>
    <property type="match status" value="1"/>
</dbReference>
<dbReference type="InterPro" id="IPR009003">
    <property type="entry name" value="Peptidase_S1_PA"/>
</dbReference>
<dbReference type="PANTHER" id="PTHR43343:SF3">
    <property type="entry name" value="PROTEASE DO-LIKE 8, CHLOROPLASTIC"/>
    <property type="match status" value="1"/>
</dbReference>
<comment type="caution">
    <text evidence="4">The sequence shown here is derived from an EMBL/GenBank/DDBJ whole genome shotgun (WGS) entry which is preliminary data.</text>
</comment>
<dbReference type="InterPro" id="IPR001940">
    <property type="entry name" value="Peptidase_S1C"/>
</dbReference>
<evidence type="ECO:0000313" key="5">
    <source>
        <dbReference type="Proteomes" id="UP000237822"/>
    </source>
</evidence>
<accession>A0A2T0U8A8</accession>
<proteinExistence type="predicted"/>
<evidence type="ECO:0000256" key="3">
    <source>
        <dbReference type="SAM" id="MobiDB-lite"/>
    </source>
</evidence>
<keyword evidence="1 4" id="KW-0645">Protease</keyword>
<reference evidence="4 5" key="1">
    <citation type="submission" date="2018-03" db="EMBL/GenBank/DDBJ databases">
        <title>Genomic Encyclopedia of Archaeal and Bacterial Type Strains, Phase II (KMG-II): from individual species to whole genera.</title>
        <authorList>
            <person name="Goeker M."/>
        </authorList>
    </citation>
    <scope>NUCLEOTIDE SEQUENCE [LARGE SCALE GENOMIC DNA]</scope>
    <source>
        <strain evidence="4 5">ATCC BAA-1496</strain>
    </source>
</reference>
<dbReference type="InterPro" id="IPR051201">
    <property type="entry name" value="Chloro_Bact_Ser_Proteases"/>
</dbReference>
<keyword evidence="2" id="KW-0378">Hydrolase</keyword>
<dbReference type="GO" id="GO:0004252">
    <property type="term" value="F:serine-type endopeptidase activity"/>
    <property type="evidence" value="ECO:0007669"/>
    <property type="project" value="InterPro"/>
</dbReference>